<keyword evidence="1" id="KW-1133">Transmembrane helix</keyword>
<feature type="transmembrane region" description="Helical" evidence="1">
    <location>
        <begin position="82"/>
        <end position="108"/>
    </location>
</feature>
<dbReference type="AlphaFoldDB" id="A0A7I7WMI0"/>
<feature type="transmembrane region" description="Helical" evidence="1">
    <location>
        <begin position="222"/>
        <end position="243"/>
    </location>
</feature>
<feature type="transmembrane region" description="Helical" evidence="1">
    <location>
        <begin position="179"/>
        <end position="202"/>
    </location>
</feature>
<gene>
    <name evidence="2" type="ORF">MGAD_30790</name>
</gene>
<proteinExistence type="predicted"/>
<dbReference type="EMBL" id="AP022608">
    <property type="protein sequence ID" value="BBZ18744.1"/>
    <property type="molecule type" value="Genomic_DNA"/>
</dbReference>
<reference evidence="2 3" key="1">
    <citation type="journal article" date="2019" name="Emerg. Microbes Infect.">
        <title>Comprehensive subspecies identification of 175 nontuberculous mycobacteria species based on 7547 genomic profiles.</title>
        <authorList>
            <person name="Matsumoto Y."/>
            <person name="Kinjo T."/>
            <person name="Motooka D."/>
            <person name="Nabeya D."/>
            <person name="Jung N."/>
            <person name="Uechi K."/>
            <person name="Horii T."/>
            <person name="Iida T."/>
            <person name="Fujita J."/>
            <person name="Nakamura S."/>
        </authorList>
    </citation>
    <scope>NUCLEOTIDE SEQUENCE [LARGE SCALE GENOMIC DNA]</scope>
    <source>
        <strain evidence="2 3">JCM 12688</strain>
    </source>
</reference>
<evidence type="ECO:0000313" key="2">
    <source>
        <dbReference type="EMBL" id="BBZ18744.1"/>
    </source>
</evidence>
<protein>
    <submittedName>
        <fullName evidence="2">Uncharacterized protein</fullName>
    </submittedName>
</protein>
<dbReference type="KEGG" id="mgad:MGAD_30790"/>
<name>A0A7I7WMI0_MYCGU</name>
<keyword evidence="1" id="KW-0812">Transmembrane</keyword>
<evidence type="ECO:0000313" key="3">
    <source>
        <dbReference type="Proteomes" id="UP000466187"/>
    </source>
</evidence>
<organism evidence="2 3">
    <name type="scientific">Mycolicibacterium gadium</name>
    <name type="common">Mycobacterium gadium</name>
    <dbReference type="NCBI Taxonomy" id="1794"/>
    <lineage>
        <taxon>Bacteria</taxon>
        <taxon>Bacillati</taxon>
        <taxon>Actinomycetota</taxon>
        <taxon>Actinomycetes</taxon>
        <taxon>Mycobacteriales</taxon>
        <taxon>Mycobacteriaceae</taxon>
        <taxon>Mycolicibacterium</taxon>
    </lineage>
</organism>
<accession>A0A7I7WMI0</accession>
<keyword evidence="1" id="KW-0472">Membrane</keyword>
<evidence type="ECO:0000256" key="1">
    <source>
        <dbReference type="SAM" id="Phobius"/>
    </source>
</evidence>
<sequence length="259" mass="26460">MACRIGCSGIVLSSGSAYGVILPTIASNDCHIPDNLAVEAVGFAVSFQADTYNPTEGTHMSSAASNSTPAVAKAGGRTLVTAAVWGAMAGVGASLVMAMYAMIAAWTYQHTGFFTPLYHIAATFAAPDTMMTSMEAAMAGNSFTFVFGPALLGAMIHMMVGAMYGAAFAVVAHLLRWHGVALVGAAMVWGLIVFAISAWIGLPVAAALFGGGDPIRNMASMVGYPTFIVEHLMFGAALGILLLGAARNSAARTGSAPRG</sequence>
<dbReference type="Proteomes" id="UP000466187">
    <property type="component" value="Chromosome"/>
</dbReference>
<feature type="transmembrane region" description="Helical" evidence="1">
    <location>
        <begin position="150"/>
        <end position="172"/>
    </location>
</feature>